<evidence type="ECO:0000256" key="3">
    <source>
        <dbReference type="ARBA" id="ARBA00022553"/>
    </source>
</evidence>
<feature type="transmembrane region" description="Helical" evidence="9">
    <location>
        <begin position="113"/>
        <end position="135"/>
    </location>
</feature>
<keyword evidence="9" id="KW-0472">Membrane</keyword>
<dbReference type="GO" id="GO:0004673">
    <property type="term" value="F:protein histidine kinase activity"/>
    <property type="evidence" value="ECO:0007669"/>
    <property type="project" value="UniProtKB-EC"/>
</dbReference>
<name>A0AAE3HM42_9GAMM</name>
<evidence type="ECO:0000256" key="6">
    <source>
        <dbReference type="ARBA" id="ARBA00022777"/>
    </source>
</evidence>
<feature type="transmembrane region" description="Helical" evidence="9">
    <location>
        <begin position="81"/>
        <end position="101"/>
    </location>
</feature>
<keyword evidence="9" id="KW-0812">Transmembrane</keyword>
<evidence type="ECO:0000259" key="10">
    <source>
        <dbReference type="PROSITE" id="PS50109"/>
    </source>
</evidence>
<dbReference type="PANTHER" id="PTHR43065:SF10">
    <property type="entry name" value="PEROXIDE STRESS-ACTIVATED HISTIDINE KINASE MAK3"/>
    <property type="match status" value="1"/>
</dbReference>
<dbReference type="SMART" id="SM00387">
    <property type="entry name" value="HATPase_c"/>
    <property type="match status" value="1"/>
</dbReference>
<dbReference type="InterPro" id="IPR036890">
    <property type="entry name" value="HATPase_C_sf"/>
</dbReference>
<keyword evidence="5" id="KW-0547">Nucleotide-binding</keyword>
<evidence type="ECO:0000256" key="4">
    <source>
        <dbReference type="ARBA" id="ARBA00022679"/>
    </source>
</evidence>
<feature type="transmembrane region" description="Helical" evidence="9">
    <location>
        <begin position="147"/>
        <end position="165"/>
    </location>
</feature>
<dbReference type="NCBIfam" id="TIGR02916">
    <property type="entry name" value="PEP_his_kin"/>
    <property type="match status" value="1"/>
</dbReference>
<dbReference type="InterPro" id="IPR005467">
    <property type="entry name" value="His_kinase_dom"/>
</dbReference>
<dbReference type="InterPro" id="IPR014265">
    <property type="entry name" value="XrtA/PrsK"/>
</dbReference>
<dbReference type="GO" id="GO:0000160">
    <property type="term" value="P:phosphorelay signal transduction system"/>
    <property type="evidence" value="ECO:0007669"/>
    <property type="project" value="UniProtKB-KW"/>
</dbReference>
<dbReference type="SUPFAM" id="SSF55874">
    <property type="entry name" value="ATPase domain of HSP90 chaperone/DNA topoisomerase II/histidine kinase"/>
    <property type="match status" value="1"/>
</dbReference>
<dbReference type="EMBL" id="JANUCT010000020">
    <property type="protein sequence ID" value="MCS3904340.1"/>
    <property type="molecule type" value="Genomic_DNA"/>
</dbReference>
<keyword evidence="9" id="KW-1133">Transmembrane helix</keyword>
<sequence>MFLILSALLLANWRGQIIGGLLLLSSVISAVWFAVLVFNPVTAGTLPLSAHMFEIFRNAAWMMFLYTVLSRQSTDFSRPALRGVLPLICGLPLMLLLLATYSVASGDGLISPLFGANLTYIGHITIALLGLLLIEKLYSSTNPGRRWALKFMCFGIGGLFIYDLFMYSDALLFKGIDIYLMDARGAVNALCVPLIALSVARNPDWQLDLFVSRHVIYHSTVAVAAGVYMMTMALAGYYVRSFGGEWGPALQTIFLFGAILILVILFFSTELRARLRVFLAKHFYRNKYDYREEWLGFARTLAENKDNSKIYETIIKAVAGVVKSPGGTLWLPDNEDCYVLSGNIGVHDAVNDDIPANKRFVRFMQDNTWIINLDEYRTDLSNFDDLEIPQWIISCNSIWLVVPLLNKGSLTGFIMLQRPHGNASFDWEDIDLLSTVSFQTAAYLDLLKTTEALSEARQFETFNRLSAFMVHDIKNIVAQLNFVTSNFPKYKENPEFLNDVMETITNASTKMNNLLGYLGKDQVIISSAPQKLDIAVLIQHVIGTRRISKPVPVLKNSDLNLFVRAEKDKLTSAIEHLIQNAQEAASEDGEVWISIDRQESLARIMIADDGHGMDEKFIKTRLFKPFDTTKGNAGMGIGVYESREIIRGLGGSIKVISDCGIGTVFTITIPCLQEETIPNNYAVAMNS</sequence>
<feature type="transmembrane region" description="Helical" evidence="9">
    <location>
        <begin position="249"/>
        <end position="267"/>
    </location>
</feature>
<dbReference type="InterPro" id="IPR029016">
    <property type="entry name" value="GAF-like_dom_sf"/>
</dbReference>
<dbReference type="PROSITE" id="PS50109">
    <property type="entry name" value="HIS_KIN"/>
    <property type="match status" value="1"/>
</dbReference>
<keyword evidence="3" id="KW-0597">Phosphoprotein</keyword>
<accession>A0AAE3HM42</accession>
<comment type="caution">
    <text evidence="11">The sequence shown here is derived from an EMBL/GenBank/DDBJ whole genome shotgun (WGS) entry which is preliminary data.</text>
</comment>
<dbReference type="EC" id="2.7.13.3" evidence="2"/>
<protein>
    <recommendedName>
        <fullName evidence="2">histidine kinase</fullName>
        <ecNumber evidence="2">2.7.13.3</ecNumber>
    </recommendedName>
</protein>
<keyword evidence="12" id="KW-1185">Reference proteome</keyword>
<evidence type="ECO:0000256" key="8">
    <source>
        <dbReference type="ARBA" id="ARBA00023012"/>
    </source>
</evidence>
<evidence type="ECO:0000256" key="1">
    <source>
        <dbReference type="ARBA" id="ARBA00000085"/>
    </source>
</evidence>
<dbReference type="PANTHER" id="PTHR43065">
    <property type="entry name" value="SENSOR HISTIDINE KINASE"/>
    <property type="match status" value="1"/>
</dbReference>
<keyword evidence="8" id="KW-0902">Two-component regulatory system</keyword>
<dbReference type="Gene3D" id="3.30.450.40">
    <property type="match status" value="1"/>
</dbReference>
<organism evidence="11 12">
    <name type="scientific">Methylohalomonas lacus</name>
    <dbReference type="NCBI Taxonomy" id="398773"/>
    <lineage>
        <taxon>Bacteria</taxon>
        <taxon>Pseudomonadati</taxon>
        <taxon>Pseudomonadota</taxon>
        <taxon>Gammaproteobacteria</taxon>
        <taxon>Methylohalomonadales</taxon>
        <taxon>Methylohalomonadaceae</taxon>
        <taxon>Methylohalomonas</taxon>
    </lineage>
</organism>
<gene>
    <name evidence="11" type="ORF">J2T55_002376</name>
</gene>
<keyword evidence="4" id="KW-0808">Transferase</keyword>
<dbReference type="AlphaFoldDB" id="A0AAE3HM42"/>
<feature type="transmembrane region" description="Helical" evidence="9">
    <location>
        <begin position="50"/>
        <end position="69"/>
    </location>
</feature>
<evidence type="ECO:0000313" key="12">
    <source>
        <dbReference type="Proteomes" id="UP001204445"/>
    </source>
</evidence>
<dbReference type="Proteomes" id="UP001204445">
    <property type="component" value="Unassembled WGS sequence"/>
</dbReference>
<dbReference type="GO" id="GO:0005524">
    <property type="term" value="F:ATP binding"/>
    <property type="evidence" value="ECO:0007669"/>
    <property type="project" value="UniProtKB-KW"/>
</dbReference>
<proteinExistence type="predicted"/>
<feature type="transmembrane region" description="Helical" evidence="9">
    <location>
        <begin position="215"/>
        <end position="237"/>
    </location>
</feature>
<evidence type="ECO:0000256" key="7">
    <source>
        <dbReference type="ARBA" id="ARBA00022840"/>
    </source>
</evidence>
<feature type="transmembrane region" description="Helical" evidence="9">
    <location>
        <begin position="21"/>
        <end position="38"/>
    </location>
</feature>
<dbReference type="PRINTS" id="PR00344">
    <property type="entry name" value="BCTRLSENSOR"/>
</dbReference>
<evidence type="ECO:0000256" key="9">
    <source>
        <dbReference type="SAM" id="Phobius"/>
    </source>
</evidence>
<evidence type="ECO:0000256" key="5">
    <source>
        <dbReference type="ARBA" id="ARBA00022741"/>
    </source>
</evidence>
<evidence type="ECO:0000313" key="11">
    <source>
        <dbReference type="EMBL" id="MCS3904340.1"/>
    </source>
</evidence>
<dbReference type="InterPro" id="IPR004358">
    <property type="entry name" value="Sig_transdc_His_kin-like_C"/>
</dbReference>
<dbReference type="Gene3D" id="3.30.565.10">
    <property type="entry name" value="Histidine kinase-like ATPase, C-terminal domain"/>
    <property type="match status" value="1"/>
</dbReference>
<keyword evidence="6 11" id="KW-0418">Kinase</keyword>
<dbReference type="SUPFAM" id="SSF55781">
    <property type="entry name" value="GAF domain-like"/>
    <property type="match status" value="1"/>
</dbReference>
<dbReference type="InterPro" id="IPR003594">
    <property type="entry name" value="HATPase_dom"/>
</dbReference>
<reference evidence="11" key="1">
    <citation type="submission" date="2022-08" db="EMBL/GenBank/DDBJ databases">
        <title>Genomic Encyclopedia of Type Strains, Phase III (KMG-III): the genomes of soil and plant-associated and newly described type strains.</title>
        <authorList>
            <person name="Whitman W."/>
        </authorList>
    </citation>
    <scope>NUCLEOTIDE SEQUENCE</scope>
    <source>
        <strain evidence="11">HMT 1</strain>
    </source>
</reference>
<feature type="domain" description="Histidine kinase" evidence="10">
    <location>
        <begin position="468"/>
        <end position="673"/>
    </location>
</feature>
<dbReference type="Pfam" id="PF02518">
    <property type="entry name" value="HATPase_c"/>
    <property type="match status" value="1"/>
</dbReference>
<evidence type="ECO:0000256" key="2">
    <source>
        <dbReference type="ARBA" id="ARBA00012438"/>
    </source>
</evidence>
<comment type="catalytic activity">
    <reaction evidence="1">
        <text>ATP + protein L-histidine = ADP + protein N-phospho-L-histidine.</text>
        <dbReference type="EC" id="2.7.13.3"/>
    </reaction>
</comment>
<keyword evidence="7" id="KW-0067">ATP-binding</keyword>